<dbReference type="Proteomes" id="UP000537126">
    <property type="component" value="Unassembled WGS sequence"/>
</dbReference>
<dbReference type="Pfam" id="PF00575">
    <property type="entry name" value="S1"/>
    <property type="match status" value="1"/>
</dbReference>
<evidence type="ECO:0000256" key="9">
    <source>
        <dbReference type="SAM" id="Coils"/>
    </source>
</evidence>
<dbReference type="Pfam" id="PF17876">
    <property type="entry name" value="CSD2"/>
    <property type="match status" value="1"/>
</dbReference>
<reference evidence="11 12" key="1">
    <citation type="submission" date="2020-03" db="EMBL/GenBank/DDBJ databases">
        <title>Genomic Encyclopedia of Type Strains, Phase IV (KMG-IV): sequencing the most valuable type-strain genomes for metagenomic binning, comparative biology and taxonomic classification.</title>
        <authorList>
            <person name="Goeker M."/>
        </authorList>
    </citation>
    <scope>NUCLEOTIDE SEQUENCE [LARGE SCALE GENOMIC DNA]</scope>
    <source>
        <strain evidence="11 12">DSM 5718</strain>
    </source>
</reference>
<dbReference type="Gene3D" id="2.40.50.140">
    <property type="entry name" value="Nucleic acid-binding proteins"/>
    <property type="match status" value="3"/>
</dbReference>
<proteinExistence type="inferred from homology"/>
<dbReference type="EC" id="3.1.13.1" evidence="8"/>
<dbReference type="RefSeq" id="WP_243844166.1">
    <property type="nucleotide sequence ID" value="NZ_JAASRN010000002.1"/>
</dbReference>
<dbReference type="NCBIfam" id="TIGR00358">
    <property type="entry name" value="3_prime_RNase"/>
    <property type="match status" value="1"/>
</dbReference>
<evidence type="ECO:0000256" key="8">
    <source>
        <dbReference type="HAMAP-Rule" id="MF_01895"/>
    </source>
</evidence>
<dbReference type="SUPFAM" id="SSF50249">
    <property type="entry name" value="Nucleic acid-binding proteins"/>
    <property type="match status" value="4"/>
</dbReference>
<dbReference type="SMART" id="SM00955">
    <property type="entry name" value="RNB"/>
    <property type="match status" value="1"/>
</dbReference>
<keyword evidence="6 8" id="KW-0269">Exonuclease</keyword>
<dbReference type="PROSITE" id="PS01175">
    <property type="entry name" value="RIBONUCLEASE_II"/>
    <property type="match status" value="1"/>
</dbReference>
<dbReference type="InterPro" id="IPR013223">
    <property type="entry name" value="RNase_B_OB_dom"/>
</dbReference>
<dbReference type="PROSITE" id="PS50126">
    <property type="entry name" value="S1"/>
    <property type="match status" value="1"/>
</dbReference>
<dbReference type="HAMAP" id="MF_01895">
    <property type="entry name" value="RNase_R"/>
    <property type="match status" value="1"/>
</dbReference>
<evidence type="ECO:0000256" key="4">
    <source>
        <dbReference type="ARBA" id="ARBA00022722"/>
    </source>
</evidence>
<dbReference type="EMBL" id="JAASRN010000002">
    <property type="protein sequence ID" value="NIK73647.1"/>
    <property type="molecule type" value="Genomic_DNA"/>
</dbReference>
<evidence type="ECO:0000256" key="5">
    <source>
        <dbReference type="ARBA" id="ARBA00022801"/>
    </source>
</evidence>
<feature type="coiled-coil region" evidence="9">
    <location>
        <begin position="588"/>
        <end position="615"/>
    </location>
</feature>
<sequence>MAINQLKEQILKVMEEPLKHGYSIRTIMRKLHVEGKKSKRAVEQAVEELLDEGQLYFTSDGRMRSALERQNVLVGVVEQSSPYYAFVVPKDPALPDVWVSVEDLNTAFDGDVVKVAYFDSEKGLNPEGKVLEIIERKHNRIVGRLTIDRSGEFAFVEPDSRRYYMDIFVPKESLHGAQTDDKVIVEIVKWPKNGKKPVGKVVSILGKAGEHNTEMHAIMAEYNLPYEFPKKVEQAAEKIPTQIPKAEIARRRDFRGVPTFTIDPEDAKDFDDALSIRKLENGNWEVGVHIADVTYYVKPGSILDKEAFQRATSVYLVDRVVPMLPERLSNDLCSLRPHEDRLTFSAVFEVDENARVLNSWFGRTIIHSQRRFTYEEAQERIETGKGDFAGKIRTLNRLAKILRKRRFDHGAISFETVEVRFRLAQDGTPLEVIPKIRKDAHKMIEEWMLLANRKVAEFVYHLKKKEPRLTMVYRVHEPPVEDRLETFAKFIAKFGYKLDTSDPRRLAQSYNALTEAVEGKPEQNFIESLAIRTMSKAKYTTEPLGHFGLAFDHYTHFTSPIRRYPDMMVHRLLWHYLHNGQSVNKEEYESYCEHASEMERRAEEAERASIKYKQVEFMQNRIGEVFDAIVTGVTEHGVYAEIVQTKCEGRVAMSDLQGDYYELDQENYRLIGRKTKRIIAFGDKVKVKVKSTSLTARTIDLLLVE</sequence>
<evidence type="ECO:0000259" key="10">
    <source>
        <dbReference type="PROSITE" id="PS50126"/>
    </source>
</evidence>
<dbReference type="InterPro" id="IPR022966">
    <property type="entry name" value="RNase_II/R_CS"/>
</dbReference>
<protein>
    <recommendedName>
        <fullName evidence="8">Ribonuclease R</fullName>
        <shortName evidence="8">RNase R</shortName>
        <ecNumber evidence="8">3.1.13.1</ecNumber>
    </recommendedName>
</protein>
<feature type="domain" description="S1 motif" evidence="10">
    <location>
        <begin position="623"/>
        <end position="704"/>
    </location>
</feature>
<keyword evidence="12" id="KW-1185">Reference proteome</keyword>
<dbReference type="GO" id="GO:0003723">
    <property type="term" value="F:RNA binding"/>
    <property type="evidence" value="ECO:0007669"/>
    <property type="project" value="UniProtKB-UniRule"/>
</dbReference>
<dbReference type="Pfam" id="PF08206">
    <property type="entry name" value="OB_RNB"/>
    <property type="match status" value="1"/>
</dbReference>
<dbReference type="InterPro" id="IPR004476">
    <property type="entry name" value="RNase_II/RNase_R"/>
</dbReference>
<evidence type="ECO:0000313" key="12">
    <source>
        <dbReference type="Proteomes" id="UP000537126"/>
    </source>
</evidence>
<evidence type="ECO:0000256" key="2">
    <source>
        <dbReference type="ARBA" id="ARBA00004496"/>
    </source>
</evidence>
<evidence type="ECO:0000256" key="1">
    <source>
        <dbReference type="ARBA" id="ARBA00001849"/>
    </source>
</evidence>
<keyword evidence="3 8" id="KW-0963">Cytoplasm</keyword>
<dbReference type="InterPro" id="IPR040476">
    <property type="entry name" value="CSD2"/>
</dbReference>
<dbReference type="GO" id="GO:0008859">
    <property type="term" value="F:exoribonuclease II activity"/>
    <property type="evidence" value="ECO:0007669"/>
    <property type="project" value="UniProtKB-UniRule"/>
</dbReference>
<dbReference type="InterPro" id="IPR050180">
    <property type="entry name" value="RNR_Ribonuclease"/>
</dbReference>
<evidence type="ECO:0000256" key="6">
    <source>
        <dbReference type="ARBA" id="ARBA00022839"/>
    </source>
</evidence>
<accession>A0A846MQV6</accession>
<evidence type="ECO:0000256" key="3">
    <source>
        <dbReference type="ARBA" id="ARBA00022490"/>
    </source>
</evidence>
<dbReference type="CDD" id="cd04471">
    <property type="entry name" value="S1_RNase_R"/>
    <property type="match status" value="1"/>
</dbReference>
<comment type="similarity">
    <text evidence="8">Belongs to the RNR ribonuclease family. RNase R subfamily.</text>
</comment>
<keyword evidence="4 8" id="KW-0540">Nuclease</keyword>
<comment type="caution">
    <text evidence="11">The sequence shown here is derived from an EMBL/GenBank/DDBJ whole genome shotgun (WGS) entry which is preliminary data.</text>
</comment>
<dbReference type="InterPro" id="IPR036388">
    <property type="entry name" value="WH-like_DNA-bd_sf"/>
</dbReference>
<dbReference type="NCBIfam" id="TIGR02063">
    <property type="entry name" value="RNase_R"/>
    <property type="match status" value="1"/>
</dbReference>
<comment type="subcellular location">
    <subcellularLocation>
        <location evidence="2 8">Cytoplasm</location>
    </subcellularLocation>
</comment>
<dbReference type="GO" id="GO:0006402">
    <property type="term" value="P:mRNA catabolic process"/>
    <property type="evidence" value="ECO:0007669"/>
    <property type="project" value="TreeGrafter"/>
</dbReference>
<keyword evidence="7 8" id="KW-0694">RNA-binding</keyword>
<evidence type="ECO:0000313" key="11">
    <source>
        <dbReference type="EMBL" id="NIK73647.1"/>
    </source>
</evidence>
<dbReference type="InterPro" id="IPR012340">
    <property type="entry name" value="NA-bd_OB-fold"/>
</dbReference>
<dbReference type="InterPro" id="IPR001900">
    <property type="entry name" value="RNase_II/R"/>
</dbReference>
<dbReference type="Pfam" id="PF00773">
    <property type="entry name" value="RNB"/>
    <property type="match status" value="1"/>
</dbReference>
<evidence type="ECO:0000256" key="7">
    <source>
        <dbReference type="ARBA" id="ARBA00022884"/>
    </source>
</evidence>
<dbReference type="PANTHER" id="PTHR23355:SF9">
    <property type="entry name" value="DIS3-LIKE EXONUCLEASE 2"/>
    <property type="match status" value="1"/>
</dbReference>
<dbReference type="SMART" id="SM00316">
    <property type="entry name" value="S1"/>
    <property type="match status" value="1"/>
</dbReference>
<comment type="function">
    <text evidence="8">3'-5' exoribonuclease that releases 5'-nucleoside monophosphates and is involved in maturation of structured RNAs.</text>
</comment>
<organism evidence="11 12">
    <name type="scientific">Thermonema lapsum</name>
    <dbReference type="NCBI Taxonomy" id="28195"/>
    <lineage>
        <taxon>Bacteria</taxon>
        <taxon>Pseudomonadati</taxon>
        <taxon>Bacteroidota</taxon>
        <taxon>Cytophagia</taxon>
        <taxon>Cytophagales</taxon>
        <taxon>Thermonemataceae</taxon>
        <taxon>Thermonema</taxon>
    </lineage>
</organism>
<keyword evidence="5 8" id="KW-0378">Hydrolase</keyword>
<name>A0A846MQV6_9BACT</name>
<dbReference type="AlphaFoldDB" id="A0A846MQV6"/>
<dbReference type="PANTHER" id="PTHR23355">
    <property type="entry name" value="RIBONUCLEASE"/>
    <property type="match status" value="1"/>
</dbReference>
<dbReference type="Gene3D" id="1.10.10.10">
    <property type="entry name" value="Winged helix-like DNA-binding domain superfamily/Winged helix DNA-binding domain"/>
    <property type="match status" value="1"/>
</dbReference>
<gene>
    <name evidence="8" type="primary">rnr</name>
    <name evidence="11" type="ORF">FHS56_001160</name>
</gene>
<dbReference type="InterPro" id="IPR011805">
    <property type="entry name" value="RNase_R"/>
</dbReference>
<dbReference type="GO" id="GO:0005829">
    <property type="term" value="C:cytosol"/>
    <property type="evidence" value="ECO:0007669"/>
    <property type="project" value="TreeGrafter"/>
</dbReference>
<comment type="catalytic activity">
    <reaction evidence="1 8">
        <text>Exonucleolytic cleavage in the 3'- to 5'-direction to yield nucleoside 5'-phosphates.</text>
        <dbReference type="EC" id="3.1.13.1"/>
    </reaction>
</comment>
<dbReference type="InterPro" id="IPR003029">
    <property type="entry name" value="S1_domain"/>
</dbReference>
<keyword evidence="9" id="KW-0175">Coiled coil</keyword>